<dbReference type="Proteomes" id="UP000823775">
    <property type="component" value="Unassembled WGS sequence"/>
</dbReference>
<comment type="caution">
    <text evidence="1">The sequence shown here is derived from an EMBL/GenBank/DDBJ whole genome shotgun (WGS) entry which is preliminary data.</text>
</comment>
<reference evidence="1 2" key="1">
    <citation type="journal article" date="2021" name="BMC Genomics">
        <title>Datura genome reveals duplications of psychoactive alkaloid biosynthetic genes and high mutation rate following tissue culture.</title>
        <authorList>
            <person name="Rajewski A."/>
            <person name="Carter-House D."/>
            <person name="Stajich J."/>
            <person name="Litt A."/>
        </authorList>
    </citation>
    <scope>NUCLEOTIDE SEQUENCE [LARGE SCALE GENOMIC DNA]</scope>
    <source>
        <strain evidence="1">AR-01</strain>
    </source>
</reference>
<organism evidence="1 2">
    <name type="scientific">Datura stramonium</name>
    <name type="common">Jimsonweed</name>
    <name type="synonym">Common thornapple</name>
    <dbReference type="NCBI Taxonomy" id="4076"/>
    <lineage>
        <taxon>Eukaryota</taxon>
        <taxon>Viridiplantae</taxon>
        <taxon>Streptophyta</taxon>
        <taxon>Embryophyta</taxon>
        <taxon>Tracheophyta</taxon>
        <taxon>Spermatophyta</taxon>
        <taxon>Magnoliopsida</taxon>
        <taxon>eudicotyledons</taxon>
        <taxon>Gunneridae</taxon>
        <taxon>Pentapetalae</taxon>
        <taxon>asterids</taxon>
        <taxon>lamiids</taxon>
        <taxon>Solanales</taxon>
        <taxon>Solanaceae</taxon>
        <taxon>Solanoideae</taxon>
        <taxon>Datureae</taxon>
        <taxon>Datura</taxon>
    </lineage>
</organism>
<evidence type="ECO:0000313" key="2">
    <source>
        <dbReference type="Proteomes" id="UP000823775"/>
    </source>
</evidence>
<gene>
    <name evidence="1" type="ORF">HAX54_006236</name>
</gene>
<accession>A0ABS8TBC9</accession>
<dbReference type="EMBL" id="JACEIK010001310">
    <property type="protein sequence ID" value="MCD7468235.1"/>
    <property type="molecule type" value="Genomic_DNA"/>
</dbReference>
<sequence length="187" mass="20754">MKLMIVALMLRRHRLLGDDSHCGSVTLVSSSFTYVDGVGDLKWDSNIISEARRLVFSENLGEKTREGPYFDCGGRCGFVVQSVIDVSVSSFDSQAEDRRFSGFYLLTGTAVPARRNMLVQHCVGRLGSDTGSPGVSGSLWCRIHRSSLGGFSSDRDRMHLSTSWRSRSNVIRAFPRSVSNSFYLVGW</sequence>
<protein>
    <submittedName>
        <fullName evidence="1">Uncharacterized protein</fullName>
    </submittedName>
</protein>
<keyword evidence="2" id="KW-1185">Reference proteome</keyword>
<proteinExistence type="predicted"/>
<evidence type="ECO:0000313" key="1">
    <source>
        <dbReference type="EMBL" id="MCD7468235.1"/>
    </source>
</evidence>
<name>A0ABS8TBC9_DATST</name>